<dbReference type="Proteomes" id="UP000324222">
    <property type="component" value="Unassembled WGS sequence"/>
</dbReference>
<name>A0A5B7HVH2_PORTR</name>
<accession>A0A5B7HVH2</accession>
<dbReference type="AlphaFoldDB" id="A0A5B7HVH2"/>
<sequence length="62" mass="6775">MCQSVCDEVRLSGDPCHHTCAFPHLRLVAVATGHPCYCLASRPPPFPHHCCKHTLQPVLQGA</sequence>
<evidence type="ECO:0000313" key="1">
    <source>
        <dbReference type="EMBL" id="MPC73706.1"/>
    </source>
</evidence>
<keyword evidence="2" id="KW-1185">Reference proteome</keyword>
<reference evidence="1 2" key="1">
    <citation type="submission" date="2019-05" db="EMBL/GenBank/DDBJ databases">
        <title>Another draft genome of Portunus trituberculatus and its Hox gene families provides insights of decapod evolution.</title>
        <authorList>
            <person name="Jeong J.-H."/>
            <person name="Song I."/>
            <person name="Kim S."/>
            <person name="Choi T."/>
            <person name="Kim D."/>
            <person name="Ryu S."/>
            <person name="Kim W."/>
        </authorList>
    </citation>
    <scope>NUCLEOTIDE SEQUENCE [LARGE SCALE GENOMIC DNA]</scope>
    <source>
        <tissue evidence="1">Muscle</tissue>
    </source>
</reference>
<comment type="caution">
    <text evidence="1">The sequence shown here is derived from an EMBL/GenBank/DDBJ whole genome shotgun (WGS) entry which is preliminary data.</text>
</comment>
<gene>
    <name evidence="1" type="ORF">E2C01_068044</name>
</gene>
<organism evidence="1 2">
    <name type="scientific">Portunus trituberculatus</name>
    <name type="common">Swimming crab</name>
    <name type="synonym">Neptunus trituberculatus</name>
    <dbReference type="NCBI Taxonomy" id="210409"/>
    <lineage>
        <taxon>Eukaryota</taxon>
        <taxon>Metazoa</taxon>
        <taxon>Ecdysozoa</taxon>
        <taxon>Arthropoda</taxon>
        <taxon>Crustacea</taxon>
        <taxon>Multicrustacea</taxon>
        <taxon>Malacostraca</taxon>
        <taxon>Eumalacostraca</taxon>
        <taxon>Eucarida</taxon>
        <taxon>Decapoda</taxon>
        <taxon>Pleocyemata</taxon>
        <taxon>Brachyura</taxon>
        <taxon>Eubrachyura</taxon>
        <taxon>Portunoidea</taxon>
        <taxon>Portunidae</taxon>
        <taxon>Portuninae</taxon>
        <taxon>Portunus</taxon>
    </lineage>
</organism>
<proteinExistence type="predicted"/>
<dbReference type="EMBL" id="VSRR010037354">
    <property type="protein sequence ID" value="MPC73706.1"/>
    <property type="molecule type" value="Genomic_DNA"/>
</dbReference>
<protein>
    <submittedName>
        <fullName evidence="1">Uncharacterized protein</fullName>
    </submittedName>
</protein>
<evidence type="ECO:0000313" key="2">
    <source>
        <dbReference type="Proteomes" id="UP000324222"/>
    </source>
</evidence>